<reference evidence="3" key="1">
    <citation type="submission" date="2016-06" db="EMBL/GenBank/DDBJ databases">
        <authorList>
            <person name="Varghese N."/>
            <person name="Submissions Spin"/>
        </authorList>
    </citation>
    <scope>NUCLEOTIDE SEQUENCE [LARGE SCALE GENOMIC DNA]</scope>
    <source>
        <strain evidence="3">DSM 45431</strain>
    </source>
</reference>
<dbReference type="Proteomes" id="UP000199413">
    <property type="component" value="Unassembled WGS sequence"/>
</dbReference>
<proteinExistence type="predicted"/>
<dbReference type="AlphaFoldDB" id="A0A1C6TDH0"/>
<protein>
    <recommendedName>
        <fullName evidence="4">DUF998 domain-containing protein</fullName>
    </recommendedName>
</protein>
<feature type="transmembrane region" description="Helical" evidence="1">
    <location>
        <begin position="138"/>
        <end position="163"/>
    </location>
</feature>
<keyword evidence="1" id="KW-0472">Membrane</keyword>
<keyword evidence="1" id="KW-1133">Transmembrane helix</keyword>
<feature type="transmembrane region" description="Helical" evidence="1">
    <location>
        <begin position="99"/>
        <end position="118"/>
    </location>
</feature>
<name>A0A1C6TDH0_9ACTN</name>
<keyword evidence="1" id="KW-0812">Transmembrane</keyword>
<gene>
    <name evidence="2" type="ORF">GA0070624_6717</name>
</gene>
<dbReference type="STRING" id="568872.GA0070624_6717"/>
<feature type="transmembrane region" description="Helical" evidence="1">
    <location>
        <begin position="25"/>
        <end position="46"/>
    </location>
</feature>
<sequence>MTSESSTLADRAALRAASPSRTTRGLLVCGALAGPVFVVTVAAQAFTRDGYDLRRHPISLLTLGTLGWIQMSAFIGAGLLSAAYAVGLRRALRPGPAGAWVPPLVGVFGLGLIVGGGFRPDPALGFPPGAPAGNADPMSWHGIVHAVAPPLAFTALVLACFVVVRRAVVLRQPCWAAYSAATGMVALALVAWPGQEGLSVRLALAVTLAFAWTTTLALRLLSGDRVASSGPRRV</sequence>
<organism evidence="2 3">
    <name type="scientific">Micromonospora rhizosphaerae</name>
    <dbReference type="NCBI Taxonomy" id="568872"/>
    <lineage>
        <taxon>Bacteria</taxon>
        <taxon>Bacillati</taxon>
        <taxon>Actinomycetota</taxon>
        <taxon>Actinomycetes</taxon>
        <taxon>Micromonosporales</taxon>
        <taxon>Micromonosporaceae</taxon>
        <taxon>Micromonospora</taxon>
    </lineage>
</organism>
<keyword evidence="3" id="KW-1185">Reference proteome</keyword>
<dbReference type="Pfam" id="PF06197">
    <property type="entry name" value="DUF998"/>
    <property type="match status" value="1"/>
</dbReference>
<feature type="transmembrane region" description="Helical" evidence="1">
    <location>
        <begin position="175"/>
        <end position="192"/>
    </location>
</feature>
<evidence type="ECO:0000313" key="2">
    <source>
        <dbReference type="EMBL" id="SCL39866.1"/>
    </source>
</evidence>
<dbReference type="EMBL" id="FMHV01000002">
    <property type="protein sequence ID" value="SCL39866.1"/>
    <property type="molecule type" value="Genomic_DNA"/>
</dbReference>
<evidence type="ECO:0000313" key="3">
    <source>
        <dbReference type="Proteomes" id="UP000199413"/>
    </source>
</evidence>
<dbReference type="OrthoDB" id="8159487at2"/>
<dbReference type="RefSeq" id="WP_091350384.1">
    <property type="nucleotide sequence ID" value="NZ_FMHV01000002.1"/>
</dbReference>
<evidence type="ECO:0008006" key="4">
    <source>
        <dbReference type="Google" id="ProtNLM"/>
    </source>
</evidence>
<accession>A0A1C6TDH0</accession>
<dbReference type="InterPro" id="IPR009339">
    <property type="entry name" value="DUF998"/>
</dbReference>
<feature type="transmembrane region" description="Helical" evidence="1">
    <location>
        <begin position="198"/>
        <end position="221"/>
    </location>
</feature>
<evidence type="ECO:0000256" key="1">
    <source>
        <dbReference type="SAM" id="Phobius"/>
    </source>
</evidence>
<feature type="transmembrane region" description="Helical" evidence="1">
    <location>
        <begin position="66"/>
        <end position="87"/>
    </location>
</feature>